<dbReference type="STRING" id="1903952.BIT28_22960"/>
<evidence type="ECO:0000256" key="1">
    <source>
        <dbReference type="ARBA" id="ARBA00022801"/>
    </source>
</evidence>
<accession>A0A1Q9GM38</accession>
<reference evidence="3 4" key="1">
    <citation type="submission" date="2016-09" db="EMBL/GenBank/DDBJ databases">
        <title>Photobacterium proteolyticum sp. nov. a protease producing bacterium isolated from ocean sediments of Laizhou Bay.</title>
        <authorList>
            <person name="Li Y."/>
        </authorList>
    </citation>
    <scope>NUCLEOTIDE SEQUENCE [LARGE SCALE GENOMIC DNA]</scope>
    <source>
        <strain evidence="3 4">13-12</strain>
    </source>
</reference>
<dbReference type="GO" id="GO:0016020">
    <property type="term" value="C:membrane"/>
    <property type="evidence" value="ECO:0007669"/>
    <property type="project" value="TreeGrafter"/>
</dbReference>
<dbReference type="InterPro" id="IPR000073">
    <property type="entry name" value="AB_hydrolase_1"/>
</dbReference>
<dbReference type="PANTHER" id="PTHR43798:SF31">
    <property type="entry name" value="AB HYDROLASE SUPERFAMILY PROTEIN YCLE"/>
    <property type="match status" value="1"/>
</dbReference>
<name>A0A1Q9GM38_9GAMM</name>
<dbReference type="AlphaFoldDB" id="A0A1Q9GM38"/>
<keyword evidence="1" id="KW-0378">Hydrolase</keyword>
<feature type="domain" description="AB hydrolase-1" evidence="2">
    <location>
        <begin position="34"/>
        <end position="273"/>
    </location>
</feature>
<dbReference type="Pfam" id="PF00561">
    <property type="entry name" value="Abhydrolase_1"/>
    <property type="match status" value="1"/>
</dbReference>
<dbReference type="PANTHER" id="PTHR43798">
    <property type="entry name" value="MONOACYLGLYCEROL LIPASE"/>
    <property type="match status" value="1"/>
</dbReference>
<organism evidence="3 4">
    <name type="scientific">Photobacterium proteolyticum</name>
    <dbReference type="NCBI Taxonomy" id="1903952"/>
    <lineage>
        <taxon>Bacteria</taxon>
        <taxon>Pseudomonadati</taxon>
        <taxon>Pseudomonadota</taxon>
        <taxon>Gammaproteobacteria</taxon>
        <taxon>Vibrionales</taxon>
        <taxon>Vibrionaceae</taxon>
        <taxon>Photobacterium</taxon>
    </lineage>
</organism>
<sequence length="284" mass="32603">MNSTLFSPTLTVDREGYQLQVKVDGQGTPLLIIGSARYYDRAIPQTLRQHFQCIFIDHRGFASSNHSPKANDISLKIISEDIEYIRQKLEINQAMIMGHSGHAYMALDYAKRYPAHITKVVLCGASPNLSPDSHQAAERYWESNADELRKALFETDIGLLGSDIRSDPERKFIHICCRLRARRWADHAYDESWLWQGLTAHSALFDKMWGDVFANIDIEQYTSAIEVPVLILMGQKDFSIARPSEWLSLSRPFARQTLHIFEQSGHTPPLEEPERFTQRLRAWA</sequence>
<dbReference type="Proteomes" id="UP000186905">
    <property type="component" value="Unassembled WGS sequence"/>
</dbReference>
<dbReference type="RefSeq" id="WP_075764693.1">
    <property type="nucleotide sequence ID" value="NZ_MJIL01000075.1"/>
</dbReference>
<evidence type="ECO:0000259" key="2">
    <source>
        <dbReference type="Pfam" id="PF00561"/>
    </source>
</evidence>
<gene>
    <name evidence="3" type="ORF">BIT28_22960</name>
</gene>
<dbReference type="EMBL" id="MJIL01000075">
    <property type="protein sequence ID" value="OLQ75582.1"/>
    <property type="molecule type" value="Genomic_DNA"/>
</dbReference>
<dbReference type="SUPFAM" id="SSF53474">
    <property type="entry name" value="alpha/beta-Hydrolases"/>
    <property type="match status" value="1"/>
</dbReference>
<dbReference type="InterPro" id="IPR050266">
    <property type="entry name" value="AB_hydrolase_sf"/>
</dbReference>
<evidence type="ECO:0000313" key="4">
    <source>
        <dbReference type="Proteomes" id="UP000186905"/>
    </source>
</evidence>
<keyword evidence="4" id="KW-1185">Reference proteome</keyword>
<evidence type="ECO:0000313" key="3">
    <source>
        <dbReference type="EMBL" id="OLQ75582.1"/>
    </source>
</evidence>
<comment type="caution">
    <text evidence="3">The sequence shown here is derived from an EMBL/GenBank/DDBJ whole genome shotgun (WGS) entry which is preliminary data.</text>
</comment>
<dbReference type="GO" id="GO:0016787">
    <property type="term" value="F:hydrolase activity"/>
    <property type="evidence" value="ECO:0007669"/>
    <property type="project" value="UniProtKB-KW"/>
</dbReference>
<proteinExistence type="predicted"/>
<dbReference type="InterPro" id="IPR029058">
    <property type="entry name" value="AB_hydrolase_fold"/>
</dbReference>
<protein>
    <recommendedName>
        <fullName evidence="2">AB hydrolase-1 domain-containing protein</fullName>
    </recommendedName>
</protein>
<dbReference type="Gene3D" id="3.40.50.1820">
    <property type="entry name" value="alpha/beta hydrolase"/>
    <property type="match status" value="1"/>
</dbReference>